<comment type="caution">
    <text evidence="1">The sequence shown here is derived from an EMBL/GenBank/DDBJ whole genome shotgun (WGS) entry which is preliminary data.</text>
</comment>
<protein>
    <submittedName>
        <fullName evidence="1">Uncharacterized protein</fullName>
    </submittedName>
</protein>
<evidence type="ECO:0000313" key="2">
    <source>
        <dbReference type="Proteomes" id="UP000027451"/>
    </source>
</evidence>
<reference evidence="1 2" key="1">
    <citation type="submission" date="2014-03" db="EMBL/GenBank/DDBJ databases">
        <title>Draft Genome Sequences of Four Burkholderia Strains.</title>
        <authorList>
            <person name="Liu X.Y."/>
            <person name="Li C.X."/>
            <person name="Xu J.H."/>
        </authorList>
    </citation>
    <scope>NUCLEOTIDE SEQUENCE [LARGE SCALE GENOMIC DNA]</scope>
    <source>
        <strain evidence="1 2">OP-1</strain>
    </source>
</reference>
<gene>
    <name evidence="1" type="ORF">BG60_26500</name>
</gene>
<proteinExistence type="predicted"/>
<accession>A0A656QCS0</accession>
<name>A0A656QCS0_9BURK</name>
<dbReference type="AlphaFoldDB" id="A0A656QCS0"/>
<dbReference type="RefSeq" id="WP_034473822.1">
    <property type="nucleotide sequence ID" value="NZ_JFHD01000040.1"/>
</dbReference>
<evidence type="ECO:0000313" key="1">
    <source>
        <dbReference type="EMBL" id="KDR25965.1"/>
    </source>
</evidence>
<dbReference type="EMBL" id="JFHD01000040">
    <property type="protein sequence ID" value="KDR25965.1"/>
    <property type="molecule type" value="Genomic_DNA"/>
</dbReference>
<sequence>MPTLKLTQFSGEVPRLLPRLLADTASQNAVNVRLEDGSLTPVRQRKFTTTIAGLAAGSIRTVYKNGAEWLAWTTDVDAAPGPVATDRLYYTGDGAPKMRVAGVVYPLAISPPAGALAGSVSGSATSSDVTTLLYVYTWVTSFGEESAPSPASNFINWQPGQTVTLSGFAAAPAGRSITKQRIYRTQSGNVSSGLYFVAERAASSANYADVVNLSAAQEPIPSIDWDPPPATLQGLTALPNGLMAAFNGKDLMFCEPWRPHAWPEKYVLTTDYPIVAIGAFGSTIAVLTTGNPYVVTGTSPDSMSMEKVEQNIPCVNARAVVDLGYSVAYPSNDGLAVISSSGASVMSDALFTRSDWQKMSPATLIASQFAGRYFASYGYVDTDGRPQTGSFLVDMTGQTPFLLRTNLKADALTYDIPTGAMFMLFGNEVYEWDAVGQSNATLTWKSKQFVMPKPTNFGAIFIEAGGTRTPEEQAAYEQQIADDNAWNAAHFPNPSIEGEVGGAAVGAYAVGGDLMRRANDRPFVSVNIYADKKLVANVSTLNRVARLPAGFVARVWEIEVNSNTQIAEIGLATNAQELALI</sequence>
<dbReference type="Proteomes" id="UP000027451">
    <property type="component" value="Unassembled WGS sequence"/>
</dbReference>
<keyword evidence="2" id="KW-1185">Reference proteome</keyword>
<organism evidence="1 2">
    <name type="scientific">Caballeronia zhejiangensis</name>
    <dbReference type="NCBI Taxonomy" id="871203"/>
    <lineage>
        <taxon>Bacteria</taxon>
        <taxon>Pseudomonadati</taxon>
        <taxon>Pseudomonadota</taxon>
        <taxon>Betaproteobacteria</taxon>
        <taxon>Burkholderiales</taxon>
        <taxon>Burkholderiaceae</taxon>
        <taxon>Caballeronia</taxon>
    </lineage>
</organism>